<feature type="region of interest" description="Disordered" evidence="1">
    <location>
        <begin position="131"/>
        <end position="153"/>
    </location>
</feature>
<feature type="compositionally biased region" description="Gly residues" evidence="1">
    <location>
        <begin position="144"/>
        <end position="153"/>
    </location>
</feature>
<dbReference type="PATRIC" id="fig|146537.3.peg.5588"/>
<evidence type="ECO:0000256" key="1">
    <source>
        <dbReference type="SAM" id="MobiDB-lite"/>
    </source>
</evidence>
<dbReference type="Proteomes" id="UP000053859">
    <property type="component" value="Unassembled WGS sequence"/>
</dbReference>
<feature type="region of interest" description="Disordered" evidence="1">
    <location>
        <begin position="31"/>
        <end position="50"/>
    </location>
</feature>
<evidence type="ECO:0000313" key="3">
    <source>
        <dbReference type="Proteomes" id="UP000053859"/>
    </source>
</evidence>
<keyword evidence="2" id="KW-0418">Kinase</keyword>
<keyword evidence="3" id="KW-1185">Reference proteome</keyword>
<evidence type="ECO:0000313" key="2">
    <source>
        <dbReference type="EMBL" id="GAP50454.1"/>
    </source>
</evidence>
<dbReference type="EMBL" id="DF968336">
    <property type="protein sequence ID" value="GAP50454.1"/>
    <property type="molecule type" value="Genomic_DNA"/>
</dbReference>
<dbReference type="GO" id="GO:0016301">
    <property type="term" value="F:kinase activity"/>
    <property type="evidence" value="ECO:0007669"/>
    <property type="project" value="UniProtKB-KW"/>
</dbReference>
<name>A0A0K8PSQ5_STRAJ</name>
<accession>A0A0K8PSQ5</accession>
<organism evidence="2 3">
    <name type="scientific">Streptomyces azureus</name>
    <dbReference type="NCBI Taxonomy" id="146537"/>
    <lineage>
        <taxon>Bacteria</taxon>
        <taxon>Bacillati</taxon>
        <taxon>Actinomycetota</taxon>
        <taxon>Actinomycetes</taxon>
        <taxon>Kitasatosporales</taxon>
        <taxon>Streptomycetaceae</taxon>
        <taxon>Streptomyces</taxon>
    </lineage>
</organism>
<dbReference type="AlphaFoldDB" id="A0A0K8PSQ5"/>
<keyword evidence="2" id="KW-0808">Transferase</keyword>
<protein>
    <submittedName>
        <fullName evidence="2">Gluconokinase</fullName>
    </submittedName>
</protein>
<reference evidence="2" key="1">
    <citation type="journal article" date="2015" name="Genome Announc.">
        <title>Draft Genome Sequence of Thiostrepton-Producing Streptomyces azureus ATCC 14921.</title>
        <authorList>
            <person name="Sakihara K."/>
            <person name="Maeda J."/>
            <person name="Tashiro K."/>
            <person name="Fujino Y."/>
            <person name="Kuhara S."/>
            <person name="Ohshima T."/>
            <person name="Ogata S."/>
            <person name="Doi K."/>
        </authorList>
    </citation>
    <scope>NUCLEOTIDE SEQUENCE [LARGE SCALE GENOMIC DNA]</scope>
    <source>
        <strain evidence="2">ATCC14921</strain>
    </source>
</reference>
<sequence>MTGCCNCGAMAFQGSGIAAFRCPFRTDGPLHRPASGDGSGHPPGQACEGSHHCGDATGAVSTCQLPWVSEARCHRGDRTELPQPVPLPAAVVFGLPQRVVGAGDGRSRVEFADSAVSGGTSLVGVGPVGAVRDLTNRRSQQHRGGNGRSGEGG</sequence>
<proteinExistence type="predicted"/>
<gene>
    <name evidence="2" type="ORF">SAZU_5312</name>
</gene>